<name>A0A6C0EEP2_9ZZZZ</name>
<dbReference type="Pfam" id="PF19066">
    <property type="entry name" value="P9_TM"/>
    <property type="match status" value="1"/>
</dbReference>
<sequence length="232" mass="27489">MQNTSNNILWYNNPIILFKNLDQFFPYNDLKYSEKINSIARLAVYLIIIINVISLKKEWYIVALGLLILSYYYSIKNHHLIINDDLNNNVFQQNNIYKNTPNKVIIKNTINNQEEFIECSKPTINNPFMNYTLGEQYNSNKNKSKRYPACSYEDVKVDMRNKFRSTINTDLTDVWGQYISDRNFYTMPNTDIVNNQVEFAKWCYSSIDSGECKTYGSNCIKYRDPKYHVGRY</sequence>
<dbReference type="EMBL" id="MN739801">
    <property type="protein sequence ID" value="QHT26719.1"/>
    <property type="molecule type" value="Genomic_DNA"/>
</dbReference>
<accession>A0A6C0EEP2</accession>
<proteinExistence type="predicted"/>
<keyword evidence="1" id="KW-0812">Transmembrane</keyword>
<dbReference type="AlphaFoldDB" id="A0A6C0EEP2"/>
<feature type="transmembrane region" description="Helical" evidence="1">
    <location>
        <begin position="59"/>
        <end position="75"/>
    </location>
</feature>
<keyword evidence="1" id="KW-1133">Transmembrane helix</keyword>
<feature type="transmembrane region" description="Helical" evidence="1">
    <location>
        <begin position="36"/>
        <end position="53"/>
    </location>
</feature>
<evidence type="ECO:0000313" key="3">
    <source>
        <dbReference type="EMBL" id="QHT26719.1"/>
    </source>
</evidence>
<evidence type="ECO:0000259" key="2">
    <source>
        <dbReference type="Pfam" id="PF19066"/>
    </source>
</evidence>
<protein>
    <recommendedName>
        <fullName evidence="2">Minor capsid protein P9 transmembrane helices domain-containing protein</fullName>
    </recommendedName>
</protein>
<reference evidence="3" key="1">
    <citation type="journal article" date="2020" name="Nature">
        <title>Giant virus diversity and host interactions through global metagenomics.</title>
        <authorList>
            <person name="Schulz F."/>
            <person name="Roux S."/>
            <person name="Paez-Espino D."/>
            <person name="Jungbluth S."/>
            <person name="Walsh D.A."/>
            <person name="Denef V.J."/>
            <person name="McMahon K.D."/>
            <person name="Konstantinidis K.T."/>
            <person name="Eloe-Fadrosh E.A."/>
            <person name="Kyrpides N.C."/>
            <person name="Woyke T."/>
        </authorList>
    </citation>
    <scope>NUCLEOTIDE SEQUENCE</scope>
    <source>
        <strain evidence="3">GVMAG-M-3300023179-2</strain>
    </source>
</reference>
<evidence type="ECO:0000256" key="1">
    <source>
        <dbReference type="SAM" id="Phobius"/>
    </source>
</evidence>
<keyword evidence="1" id="KW-0472">Membrane</keyword>
<dbReference type="InterPro" id="IPR043915">
    <property type="entry name" value="P9_TM"/>
</dbReference>
<organism evidence="3">
    <name type="scientific">viral metagenome</name>
    <dbReference type="NCBI Taxonomy" id="1070528"/>
    <lineage>
        <taxon>unclassified sequences</taxon>
        <taxon>metagenomes</taxon>
        <taxon>organismal metagenomes</taxon>
    </lineage>
</organism>
<feature type="domain" description="Minor capsid protein P9 transmembrane helices" evidence="2">
    <location>
        <begin position="9"/>
        <end position="72"/>
    </location>
</feature>